<dbReference type="Proteomes" id="UP000430222">
    <property type="component" value="Unassembled WGS sequence"/>
</dbReference>
<protein>
    <submittedName>
        <fullName evidence="2">Uncharacterized protein</fullName>
    </submittedName>
</protein>
<organism evidence="2 3">
    <name type="scientific">Selenomonas montiformis</name>
    <dbReference type="NCBI Taxonomy" id="2652285"/>
    <lineage>
        <taxon>Bacteria</taxon>
        <taxon>Bacillati</taxon>
        <taxon>Bacillota</taxon>
        <taxon>Negativicutes</taxon>
        <taxon>Selenomonadales</taxon>
        <taxon>Selenomonadaceae</taxon>
        <taxon>Selenomonas</taxon>
    </lineage>
</organism>
<gene>
    <name evidence="2" type="ORF">FYJ78_11920</name>
</gene>
<keyword evidence="1" id="KW-1133">Transmembrane helix</keyword>
<accession>A0A6I2UXE9</accession>
<dbReference type="AlphaFoldDB" id="A0A6I2UXE9"/>
<dbReference type="RefSeq" id="WP_154621623.1">
    <property type="nucleotide sequence ID" value="NZ_VUNL01000017.1"/>
</dbReference>
<keyword evidence="1" id="KW-0472">Membrane</keyword>
<evidence type="ECO:0000313" key="2">
    <source>
        <dbReference type="EMBL" id="MSV25857.1"/>
    </source>
</evidence>
<name>A0A6I2UXE9_9FIRM</name>
<keyword evidence="3" id="KW-1185">Reference proteome</keyword>
<evidence type="ECO:0000256" key="1">
    <source>
        <dbReference type="SAM" id="Phobius"/>
    </source>
</evidence>
<keyword evidence="1" id="KW-0812">Transmembrane</keyword>
<reference evidence="2 3" key="1">
    <citation type="submission" date="2019-08" db="EMBL/GenBank/DDBJ databases">
        <title>In-depth cultivation of the pig gut microbiome towards novel bacterial diversity and tailored functional studies.</title>
        <authorList>
            <person name="Wylensek D."/>
            <person name="Hitch T.C.A."/>
            <person name="Clavel T."/>
        </authorList>
    </citation>
    <scope>NUCLEOTIDE SEQUENCE [LARGE SCALE GENOMIC DNA]</scope>
    <source>
        <strain evidence="3">WCA-380-WT-3B3</strain>
    </source>
</reference>
<feature type="transmembrane region" description="Helical" evidence="1">
    <location>
        <begin position="12"/>
        <end position="33"/>
    </location>
</feature>
<evidence type="ECO:0000313" key="3">
    <source>
        <dbReference type="Proteomes" id="UP000430222"/>
    </source>
</evidence>
<comment type="caution">
    <text evidence="2">The sequence shown here is derived from an EMBL/GenBank/DDBJ whole genome shotgun (WGS) entry which is preliminary data.</text>
</comment>
<sequence>MKTIPFTFRNILLSIGLFCMMAGIFGLSFIWSIDHRSADSLSSYCRIDFQSSHNEQGYLEGAILTLWDWRYDSARMKPDAILYTDGDAWEMKAAVKQSPAGTDKDHPWQKENKLFVELPRASLPAIKKADSVRFRFYYDNGQTIDLPLNAPDLEYWKRQLN</sequence>
<proteinExistence type="predicted"/>
<dbReference type="EMBL" id="VUNL01000017">
    <property type="protein sequence ID" value="MSV25857.1"/>
    <property type="molecule type" value="Genomic_DNA"/>
</dbReference>